<keyword evidence="1" id="KW-1133">Transmembrane helix</keyword>
<evidence type="ECO:0000313" key="2">
    <source>
        <dbReference type="EMBL" id="MBF5059110.1"/>
    </source>
</evidence>
<gene>
    <name evidence="2" type="ORF">NEPTK9_000617</name>
</gene>
<keyword evidence="3" id="KW-1185">Reference proteome</keyword>
<evidence type="ECO:0000256" key="1">
    <source>
        <dbReference type="SAM" id="Phobius"/>
    </source>
</evidence>
<reference evidence="2 3" key="1">
    <citation type="submission" date="2020-01" db="EMBL/GenBank/DDBJ databases">
        <title>Draft genome sequence of Cand. Neptunochlamydia vexilliferae K9.</title>
        <authorList>
            <person name="Schulz F."/>
            <person name="Koestlbacher S."/>
            <person name="Wascher F."/>
            <person name="Pizzetti I."/>
            <person name="Horn M."/>
        </authorList>
    </citation>
    <scope>NUCLEOTIDE SEQUENCE [LARGE SCALE GENOMIC DNA]</scope>
    <source>
        <strain evidence="2 3">K9</strain>
    </source>
</reference>
<dbReference type="Proteomes" id="UP001194714">
    <property type="component" value="Unassembled WGS sequence"/>
</dbReference>
<feature type="transmembrane region" description="Helical" evidence="1">
    <location>
        <begin position="26"/>
        <end position="45"/>
    </location>
</feature>
<sequence length="337" mass="37949">MGAILQFGCQVGMLCLPYLSNRRARTGIYLTAATGTAAIVIPQLSEGESKEIYRIRLVATSILAIAIPILFISYYKGKCLGESKRIVKEVFGRQVAGAIALCILSEALPYDYRFRYFHLFSQSETPNQNQIDMAWLYRTADSAMTSRHPTIISSCLDTLRKSYHPPKEFTQKEKNSLNTFISKLRTEVVGGITKQKLAQLFISYIERAKIDEDFRGFFFTCLSGATGNCNDRRALTIARINPLYELSKIPVTKPREILSFLKKCWTLELVESQIRGLKVGSDENTQFKDNAENLEVMLAHLLAVKEKFNLPLGIEGMYNTNIGGANDATKIQIIQQF</sequence>
<keyword evidence="1" id="KW-0812">Transmembrane</keyword>
<comment type="caution">
    <text evidence="2">The sequence shown here is derived from an EMBL/GenBank/DDBJ whole genome shotgun (WGS) entry which is preliminary data.</text>
</comment>
<dbReference type="RefSeq" id="WP_194847411.1">
    <property type="nucleotide sequence ID" value="NZ_JAAEJV010000011.1"/>
</dbReference>
<evidence type="ECO:0000313" key="3">
    <source>
        <dbReference type="Proteomes" id="UP001194714"/>
    </source>
</evidence>
<accession>A0ABS0B0L8</accession>
<feature type="transmembrane region" description="Helical" evidence="1">
    <location>
        <begin position="57"/>
        <end position="75"/>
    </location>
</feature>
<keyword evidence="1" id="KW-0472">Membrane</keyword>
<protein>
    <submittedName>
        <fullName evidence="2">Uncharacterized protein</fullName>
    </submittedName>
</protein>
<name>A0ABS0B0L8_9BACT</name>
<proteinExistence type="predicted"/>
<dbReference type="EMBL" id="JAAEJV010000011">
    <property type="protein sequence ID" value="MBF5059110.1"/>
    <property type="molecule type" value="Genomic_DNA"/>
</dbReference>
<organism evidence="2 3">
    <name type="scientific">Candidatus Neptunichlamydia vexilliferae</name>
    <dbReference type="NCBI Taxonomy" id="1651774"/>
    <lineage>
        <taxon>Bacteria</taxon>
        <taxon>Pseudomonadati</taxon>
        <taxon>Chlamydiota</taxon>
        <taxon>Chlamydiia</taxon>
        <taxon>Parachlamydiales</taxon>
        <taxon>Simkaniaceae</taxon>
        <taxon>Candidatus Neptunichlamydia</taxon>
    </lineage>
</organism>